<dbReference type="RefSeq" id="WP_126718467.1">
    <property type="nucleotide sequence ID" value="NZ_RWJF01000001.1"/>
</dbReference>
<dbReference type="InterPro" id="IPR012334">
    <property type="entry name" value="Pectin_lyas_fold"/>
</dbReference>
<protein>
    <submittedName>
        <fullName evidence="3">Gluconolaconase</fullName>
    </submittedName>
</protein>
<evidence type="ECO:0000259" key="2">
    <source>
        <dbReference type="Pfam" id="PF12708"/>
    </source>
</evidence>
<reference evidence="3 4" key="1">
    <citation type="submission" date="2018-12" db="EMBL/GenBank/DDBJ databases">
        <title>Sphingomonas sp. HMF7854 Genome sequencing and assembly.</title>
        <authorList>
            <person name="Cha I."/>
            <person name="Kang H."/>
            <person name="Kim H."/>
            <person name="Kang J."/>
            <person name="Joh K."/>
        </authorList>
    </citation>
    <scope>NUCLEOTIDE SEQUENCE [LARGE SCALE GENOMIC DNA]</scope>
    <source>
        <strain evidence="3 4">HMF7854</strain>
    </source>
</reference>
<dbReference type="Gene3D" id="2.120.10.30">
    <property type="entry name" value="TolB, C-terminal domain"/>
    <property type="match status" value="2"/>
</dbReference>
<name>A0A429V9M3_9SPHN</name>
<proteinExistence type="predicted"/>
<gene>
    <name evidence="3" type="ORF">HMF7854_07150</name>
</gene>
<dbReference type="InterPro" id="IPR051262">
    <property type="entry name" value="SMP-30/CGR1_Lactonase"/>
</dbReference>
<dbReference type="InterPro" id="IPR011050">
    <property type="entry name" value="Pectin_lyase_fold/virulence"/>
</dbReference>
<keyword evidence="4" id="KW-1185">Reference proteome</keyword>
<dbReference type="AlphaFoldDB" id="A0A429V9M3"/>
<feature type="domain" description="Rhamnogalacturonase A/B/Epimerase-like pectate lyase" evidence="2">
    <location>
        <begin position="385"/>
        <end position="513"/>
    </location>
</feature>
<dbReference type="InterPro" id="IPR011042">
    <property type="entry name" value="6-blade_b-propeller_TolB-like"/>
</dbReference>
<dbReference type="PANTHER" id="PTHR47572">
    <property type="entry name" value="LIPOPROTEIN-RELATED"/>
    <property type="match status" value="1"/>
</dbReference>
<dbReference type="PANTHER" id="PTHR47572:SF4">
    <property type="entry name" value="LACTONASE DRP35"/>
    <property type="match status" value="1"/>
</dbReference>
<evidence type="ECO:0000313" key="4">
    <source>
        <dbReference type="Proteomes" id="UP000274661"/>
    </source>
</evidence>
<accession>A0A429V9M3</accession>
<feature type="signal peptide" evidence="1">
    <location>
        <begin position="1"/>
        <end position="24"/>
    </location>
</feature>
<evidence type="ECO:0000313" key="3">
    <source>
        <dbReference type="EMBL" id="RST30634.1"/>
    </source>
</evidence>
<dbReference type="Pfam" id="PF12708">
    <property type="entry name" value="Pect-lyase_RHGA_epim"/>
    <property type="match status" value="2"/>
</dbReference>
<feature type="chain" id="PRO_5019340274" evidence="1">
    <location>
        <begin position="25"/>
        <end position="1014"/>
    </location>
</feature>
<keyword evidence="1" id="KW-0732">Signal</keyword>
<dbReference type="Gene3D" id="2.160.20.10">
    <property type="entry name" value="Single-stranded right-handed beta-helix, Pectin lyase-like"/>
    <property type="match status" value="2"/>
</dbReference>
<dbReference type="InterPro" id="IPR024535">
    <property type="entry name" value="RHGA/B-epi-like_pectate_lyase"/>
</dbReference>
<dbReference type="SUPFAM" id="SSF51126">
    <property type="entry name" value="Pectin lyase-like"/>
    <property type="match status" value="2"/>
</dbReference>
<sequence>MAGSIAVAVLAAGTLCVQAGPALASPSVLTSLPDDPRAVRVAGVGNGVADDSGAIQQAIDQAASRGGGGIVFLPAGRYRISRTILLWPGVRLLGIGKRRPTLVLGDHTPGFQQGIANMVIFAGARPGSETSPRRPVPFPPPGSVPFDKDLADANPGTFYSALSNIDFRIGAGNPAAAAIRFHSAQHSFVSHADFDLGSGFAGLYQVGNAGEDLHFRGGRYGIVTEKPSPAWGFALVDSSFEGQRDAAIREHEAGLTLLNVSFRDTPVGIEVDRGYGDWLFGKGVRFDRVASAGVVISNEKNVYTQVGFEDVVATGTPNFVRYRDSGRVEAAPARTYRVASFSYGLTLPSPTGEGEYKSLFRAEPMASRPRPVAPVLRPLPPPSTWANVRTLGAKGDDRTDDRAAIQAAIDAHRVVYFPAGFYRVSDTLRLRHDSVLIGLHPGLTQILLPEHAPAFQGLGTPRPLLQSAKGGDAIVSGLGLATGGTNPRATGLYWMAGERSQISDVKFQGGHGTDLFDGTRFNPYDATASGDPDPAKRWGGQYASLWVTNGGGGTIFNVWSPNTYADPGIYVSDTSTPGRIIQASVEHHVRTEFAFNRAANWELFTPQTEEEAGEGLDTVGLSIRDSRNLLIANYHGYRVTRTRQPAPAAVVVANSTDIRFRNMHVNGESGVGTCDPVGCFTFLRLTRFPSENAIRDLTRGIDVREREFAVLDLTGEPAPVQPPAVTTARIDKLADGFFSIGGAVAAPDGTLYFADRHRQKIYAWSEARRLEIVRDQPLDPLNLAMDRSGNLLVQAVSGRQGSVYSFRPGSPDSELTPIPATPAVPHPGAVVALPANWWANGEFRDQLDPATNRYPTLAELFARELATPTEREYVSPDGSVVIPAFRVVEQGPPDYRAMRFSHALDSYGFVAAMPGAEVLVTSGAENRTYAGRVGPKGTITDLRPIANRGGESVVAGPDGRIYVANGQIYMFSRDGQPLGRIDLPERPLQLIFGGSGNRTLYALSHRSLYAVRLP</sequence>
<dbReference type="EMBL" id="RWJF01000001">
    <property type="protein sequence ID" value="RST30634.1"/>
    <property type="molecule type" value="Genomic_DNA"/>
</dbReference>
<dbReference type="Proteomes" id="UP000274661">
    <property type="component" value="Unassembled WGS sequence"/>
</dbReference>
<evidence type="ECO:0000256" key="1">
    <source>
        <dbReference type="SAM" id="SignalP"/>
    </source>
</evidence>
<dbReference type="SUPFAM" id="SSF63829">
    <property type="entry name" value="Calcium-dependent phosphotriesterase"/>
    <property type="match status" value="1"/>
</dbReference>
<feature type="domain" description="Rhamnogalacturonase A/B/Epimerase-like pectate lyase" evidence="2">
    <location>
        <begin position="44"/>
        <end position="278"/>
    </location>
</feature>
<comment type="caution">
    <text evidence="3">The sequence shown here is derived from an EMBL/GenBank/DDBJ whole genome shotgun (WGS) entry which is preliminary data.</text>
</comment>
<organism evidence="3 4">
    <name type="scientific">Sphingomonas ginkgonis</name>
    <dbReference type="NCBI Taxonomy" id="2315330"/>
    <lineage>
        <taxon>Bacteria</taxon>
        <taxon>Pseudomonadati</taxon>
        <taxon>Pseudomonadota</taxon>
        <taxon>Alphaproteobacteria</taxon>
        <taxon>Sphingomonadales</taxon>
        <taxon>Sphingomonadaceae</taxon>
        <taxon>Sphingomonas</taxon>
    </lineage>
</organism>
<dbReference type="OrthoDB" id="7482115at2"/>